<dbReference type="AlphaFoldDB" id="A0A4U0U1X0"/>
<dbReference type="OrthoDB" id="2351940at2759"/>
<keyword evidence="3" id="KW-1185">Reference proteome</keyword>
<organism evidence="2 3">
    <name type="scientific">Salinomyces thailandicus</name>
    <dbReference type="NCBI Taxonomy" id="706561"/>
    <lineage>
        <taxon>Eukaryota</taxon>
        <taxon>Fungi</taxon>
        <taxon>Dikarya</taxon>
        <taxon>Ascomycota</taxon>
        <taxon>Pezizomycotina</taxon>
        <taxon>Dothideomycetes</taxon>
        <taxon>Dothideomycetidae</taxon>
        <taxon>Mycosphaerellales</taxon>
        <taxon>Teratosphaeriaceae</taxon>
        <taxon>Salinomyces</taxon>
    </lineage>
</organism>
<feature type="compositionally biased region" description="Polar residues" evidence="1">
    <location>
        <begin position="20"/>
        <end position="29"/>
    </location>
</feature>
<feature type="compositionally biased region" description="Basic and acidic residues" evidence="1">
    <location>
        <begin position="34"/>
        <end position="54"/>
    </location>
</feature>
<evidence type="ECO:0000313" key="3">
    <source>
        <dbReference type="Proteomes" id="UP000308549"/>
    </source>
</evidence>
<comment type="caution">
    <text evidence="2">The sequence shown here is derived from an EMBL/GenBank/DDBJ whole genome shotgun (WGS) entry which is preliminary data.</text>
</comment>
<gene>
    <name evidence="2" type="ORF">B0A50_03269</name>
</gene>
<feature type="compositionally biased region" description="Low complexity" evidence="1">
    <location>
        <begin position="457"/>
        <end position="466"/>
    </location>
</feature>
<evidence type="ECO:0000313" key="2">
    <source>
        <dbReference type="EMBL" id="TKA28858.1"/>
    </source>
</evidence>
<dbReference type="Proteomes" id="UP000308549">
    <property type="component" value="Unassembled WGS sequence"/>
</dbReference>
<sequence>MPDPRPFSAFDAPPHGNYDNPPSTEASTPRTRRERLGRALRDTNGLAREHDGRRRAPGTLLSPLNRRRRRSPSDHSNDLTGTAGTSAPEADGRHREKRRRLAPFDLRGQRRPPIKYGHYGQVEPGRLQMELISCDGGEHIDPRHPAQFLGAKNILRHDKSVYCSERPSSNIVLRHLDNTPFCLEKLHIVGPEHGFTAPVREGVVYVAMTMNDLQKYMDPPSWARRATANSTRYLPEHRIQQPPPPARRVYLDSLRSSPERLTLSDALRDPEVSAAVENAAVESAAAENAALVNAVVESHERDEALHRQADAEGAGYHPNYYGEDFGFGRTDPEAHCDIPYLSTADNPNDHANAEGEYIPVTVLSDEDAGPEDTSTQEVLDFRLQRLRLMRRRYELNSWGRDDWTGAGLYLHDDNEPEGPDTLSRLDALMSRARMRDTPARLSPPPPPSSGDHHLRTTSDTPSSDPSAVGTEHTSVSDPAVDDPSVRAARFIIKKNKHKVAIKFDPPISGRFVMLKLWAHRGNVDVQSVIAKGFAGPRFFPAREMA</sequence>
<accession>A0A4U0U1X0</accession>
<protein>
    <submittedName>
        <fullName evidence="2">Uncharacterized protein</fullName>
    </submittedName>
</protein>
<reference evidence="2 3" key="1">
    <citation type="submission" date="2017-03" db="EMBL/GenBank/DDBJ databases">
        <title>Genomes of endolithic fungi from Antarctica.</title>
        <authorList>
            <person name="Coleine C."/>
            <person name="Masonjones S."/>
            <person name="Stajich J.E."/>
        </authorList>
    </citation>
    <scope>NUCLEOTIDE SEQUENCE [LARGE SCALE GENOMIC DNA]</scope>
    <source>
        <strain evidence="2 3">CCFEE 6315</strain>
    </source>
</reference>
<proteinExistence type="predicted"/>
<feature type="region of interest" description="Disordered" evidence="1">
    <location>
        <begin position="1"/>
        <end position="120"/>
    </location>
</feature>
<evidence type="ECO:0000256" key="1">
    <source>
        <dbReference type="SAM" id="MobiDB-lite"/>
    </source>
</evidence>
<name>A0A4U0U1X0_9PEZI</name>
<feature type="region of interest" description="Disordered" evidence="1">
    <location>
        <begin position="435"/>
        <end position="481"/>
    </location>
</feature>
<dbReference type="EMBL" id="NAJL01000016">
    <property type="protein sequence ID" value="TKA28858.1"/>
    <property type="molecule type" value="Genomic_DNA"/>
</dbReference>